<organism evidence="12 13">
    <name type="scientific">Hyphococcus aureus</name>
    <dbReference type="NCBI Taxonomy" id="2666033"/>
    <lineage>
        <taxon>Bacteria</taxon>
        <taxon>Pseudomonadati</taxon>
        <taxon>Pseudomonadota</taxon>
        <taxon>Alphaproteobacteria</taxon>
        <taxon>Parvularculales</taxon>
        <taxon>Parvularculaceae</taxon>
        <taxon>Hyphococcus</taxon>
    </lineage>
</organism>
<dbReference type="RefSeq" id="WP_379882009.1">
    <property type="nucleotide sequence ID" value="NZ_JBHPON010000002.1"/>
</dbReference>
<keyword evidence="3" id="KW-0813">Transport</keyword>
<proteinExistence type="inferred from homology"/>
<dbReference type="CDD" id="cd24017">
    <property type="entry name" value="ASKHA_T2SSL_N"/>
    <property type="match status" value="1"/>
</dbReference>
<accession>A0ABW1KXW3</accession>
<keyword evidence="8" id="KW-1133">Transmembrane helix</keyword>
<dbReference type="Gene3D" id="3.30.1360.100">
    <property type="entry name" value="General secretion pathway protein M, EpsM"/>
    <property type="match status" value="1"/>
</dbReference>
<comment type="similarity">
    <text evidence="2">Belongs to the GSP L family.</text>
</comment>
<dbReference type="SUPFAM" id="SSF53067">
    <property type="entry name" value="Actin-like ATPase domain"/>
    <property type="match status" value="1"/>
</dbReference>
<evidence type="ECO:0000313" key="13">
    <source>
        <dbReference type="Proteomes" id="UP001596116"/>
    </source>
</evidence>
<sequence length="398" mass="42783">MNETLILLLGETPDDPIRWAFVGENDILEADTAANAAALSVIAERAGAARLVVCVLRGERATMRALPVPPKSAAQFRAAASMLLEDELAESLEQIHVATVRHNSGAGIALAVKKSDIETWVTTLTAVGLSPDVVTVDYALVPMFDGRALIIETPDRVFGVVGLRGFAIEKPLADTLMPALLNDEEVRKVIAFSEQRVAGLRGDVEIDQRGLMNPDALIGFFAEGVNNAPNLMQGAYRKRRDWRATAGPWRRAGLLAAASVAALMLVNVAGLVRDLRTADRLKQDTIALHETAFPDAADADPRAYARQVLGAGGGGRSFLKISNALAESLEGSSGVQIDRIRYNGARDEYSINLRFGDITQIETLKRMLEARGLQATETGSVRRTGNNAYLGELRVSAS</sequence>
<feature type="domain" description="GspL cytoplasmic actin-ATPase-like" evidence="10">
    <location>
        <begin position="5"/>
        <end position="238"/>
    </location>
</feature>
<evidence type="ECO:0000259" key="11">
    <source>
        <dbReference type="Pfam" id="PF12693"/>
    </source>
</evidence>
<dbReference type="InterPro" id="IPR043129">
    <property type="entry name" value="ATPase_NBD"/>
</dbReference>
<comment type="caution">
    <text evidence="12">The sequence shown here is derived from an EMBL/GenBank/DDBJ whole genome shotgun (WGS) entry which is preliminary data.</text>
</comment>
<keyword evidence="7" id="KW-0653">Protein transport</keyword>
<keyword evidence="13" id="KW-1185">Reference proteome</keyword>
<dbReference type="InterPro" id="IPR024230">
    <property type="entry name" value="GspL_cyto_dom"/>
</dbReference>
<protein>
    <submittedName>
        <fullName evidence="12">Type II secretion system protein GspL</fullName>
    </submittedName>
</protein>
<evidence type="ECO:0000256" key="9">
    <source>
        <dbReference type="ARBA" id="ARBA00023136"/>
    </source>
</evidence>
<keyword evidence="6" id="KW-0812">Transmembrane</keyword>
<keyword evidence="5" id="KW-0997">Cell inner membrane</keyword>
<dbReference type="EMBL" id="JBHPON010000002">
    <property type="protein sequence ID" value="MFC6036749.1"/>
    <property type="molecule type" value="Genomic_DNA"/>
</dbReference>
<feature type="domain" description="GspL periplasmic" evidence="11">
    <location>
        <begin position="245"/>
        <end position="382"/>
    </location>
</feature>
<evidence type="ECO:0000256" key="7">
    <source>
        <dbReference type="ARBA" id="ARBA00022927"/>
    </source>
</evidence>
<evidence type="ECO:0000256" key="8">
    <source>
        <dbReference type="ARBA" id="ARBA00022989"/>
    </source>
</evidence>
<evidence type="ECO:0000259" key="10">
    <source>
        <dbReference type="Pfam" id="PF05134"/>
    </source>
</evidence>
<dbReference type="Pfam" id="PF05134">
    <property type="entry name" value="T2SSL"/>
    <property type="match status" value="1"/>
</dbReference>
<keyword evidence="4" id="KW-1003">Cell membrane</keyword>
<comment type="subcellular location">
    <subcellularLocation>
        <location evidence="1">Cell inner membrane</location>
        <topology evidence="1">Single-pass membrane protein</topology>
    </subcellularLocation>
</comment>
<name>A0ABW1KXW3_9PROT</name>
<dbReference type="Gene3D" id="3.30.420.380">
    <property type="match status" value="1"/>
</dbReference>
<dbReference type="InterPro" id="IPR007812">
    <property type="entry name" value="T2SS_protein-GspL"/>
</dbReference>
<evidence type="ECO:0000256" key="4">
    <source>
        <dbReference type="ARBA" id="ARBA00022475"/>
    </source>
</evidence>
<keyword evidence="9" id="KW-0472">Membrane</keyword>
<reference evidence="12 13" key="1">
    <citation type="submission" date="2024-09" db="EMBL/GenBank/DDBJ databases">
        <authorList>
            <person name="Zhang Z.-H."/>
        </authorList>
    </citation>
    <scope>NUCLEOTIDE SEQUENCE [LARGE SCALE GENOMIC DNA]</scope>
    <source>
        <strain evidence="12 13">HHTR114</strain>
    </source>
</reference>
<gene>
    <name evidence="12" type="primary">gspL</name>
    <name evidence="12" type="ORF">ACFMB1_14415</name>
</gene>
<evidence type="ECO:0000256" key="3">
    <source>
        <dbReference type="ARBA" id="ARBA00022448"/>
    </source>
</evidence>
<evidence type="ECO:0000256" key="1">
    <source>
        <dbReference type="ARBA" id="ARBA00004377"/>
    </source>
</evidence>
<dbReference type="InterPro" id="IPR025691">
    <property type="entry name" value="GspL_pp_dom"/>
</dbReference>
<dbReference type="Pfam" id="PF12693">
    <property type="entry name" value="GspL_C"/>
    <property type="match status" value="1"/>
</dbReference>
<dbReference type="Proteomes" id="UP001596116">
    <property type="component" value="Unassembled WGS sequence"/>
</dbReference>
<evidence type="ECO:0000313" key="12">
    <source>
        <dbReference type="EMBL" id="MFC6036749.1"/>
    </source>
</evidence>
<dbReference type="NCBIfam" id="TIGR01709">
    <property type="entry name" value="typeII_sec_gspL"/>
    <property type="match status" value="1"/>
</dbReference>
<evidence type="ECO:0000256" key="6">
    <source>
        <dbReference type="ARBA" id="ARBA00022692"/>
    </source>
</evidence>
<evidence type="ECO:0000256" key="5">
    <source>
        <dbReference type="ARBA" id="ARBA00022519"/>
    </source>
</evidence>
<dbReference type="PIRSF" id="PIRSF015761">
    <property type="entry name" value="Protein_L"/>
    <property type="match status" value="1"/>
</dbReference>
<evidence type="ECO:0000256" key="2">
    <source>
        <dbReference type="ARBA" id="ARBA00005318"/>
    </source>
</evidence>